<feature type="compositionally biased region" description="Basic and acidic residues" evidence="1">
    <location>
        <begin position="32"/>
        <end position="54"/>
    </location>
</feature>
<evidence type="ECO:0000313" key="2">
    <source>
        <dbReference type="EMBL" id="KAH9383570.1"/>
    </source>
</evidence>
<dbReference type="VEuPathDB" id="VectorBase:HLOH_042221"/>
<dbReference type="EMBL" id="JABSTR010001172">
    <property type="protein sequence ID" value="KAH9383570.1"/>
    <property type="molecule type" value="Genomic_DNA"/>
</dbReference>
<comment type="caution">
    <text evidence="2">The sequence shown here is derived from an EMBL/GenBank/DDBJ whole genome shotgun (WGS) entry which is preliminary data.</text>
</comment>
<feature type="region of interest" description="Disordered" evidence="1">
    <location>
        <begin position="1"/>
        <end position="81"/>
    </location>
</feature>
<reference evidence="2 3" key="1">
    <citation type="journal article" date="2020" name="Cell">
        <title>Large-Scale Comparative Analyses of Tick Genomes Elucidate Their Genetic Diversity and Vector Capacities.</title>
        <authorList>
            <consortium name="Tick Genome and Microbiome Consortium (TIGMIC)"/>
            <person name="Jia N."/>
            <person name="Wang J."/>
            <person name="Shi W."/>
            <person name="Du L."/>
            <person name="Sun Y."/>
            <person name="Zhan W."/>
            <person name="Jiang J.F."/>
            <person name="Wang Q."/>
            <person name="Zhang B."/>
            <person name="Ji P."/>
            <person name="Bell-Sakyi L."/>
            <person name="Cui X.M."/>
            <person name="Yuan T.T."/>
            <person name="Jiang B.G."/>
            <person name="Yang W.F."/>
            <person name="Lam T.T."/>
            <person name="Chang Q.C."/>
            <person name="Ding S.J."/>
            <person name="Wang X.J."/>
            <person name="Zhu J.G."/>
            <person name="Ruan X.D."/>
            <person name="Zhao L."/>
            <person name="Wei J.T."/>
            <person name="Ye R.Z."/>
            <person name="Que T.C."/>
            <person name="Du C.H."/>
            <person name="Zhou Y.H."/>
            <person name="Cheng J.X."/>
            <person name="Dai P.F."/>
            <person name="Guo W.B."/>
            <person name="Han X.H."/>
            <person name="Huang E.J."/>
            <person name="Li L.F."/>
            <person name="Wei W."/>
            <person name="Gao Y.C."/>
            <person name="Liu J.Z."/>
            <person name="Shao H.Z."/>
            <person name="Wang X."/>
            <person name="Wang C.C."/>
            <person name="Yang T.C."/>
            <person name="Huo Q.B."/>
            <person name="Li W."/>
            <person name="Chen H.Y."/>
            <person name="Chen S.E."/>
            <person name="Zhou L.G."/>
            <person name="Ni X.B."/>
            <person name="Tian J.H."/>
            <person name="Sheng Y."/>
            <person name="Liu T."/>
            <person name="Pan Y.S."/>
            <person name="Xia L.Y."/>
            <person name="Li J."/>
            <person name="Zhao F."/>
            <person name="Cao W.C."/>
        </authorList>
    </citation>
    <scope>NUCLEOTIDE SEQUENCE [LARGE SCALE GENOMIC DNA]</scope>
    <source>
        <strain evidence="2">HaeL-2018</strain>
    </source>
</reference>
<evidence type="ECO:0000313" key="3">
    <source>
        <dbReference type="Proteomes" id="UP000821853"/>
    </source>
</evidence>
<accession>A0A9J6H911</accession>
<feature type="compositionally biased region" description="Polar residues" evidence="1">
    <location>
        <begin position="124"/>
        <end position="137"/>
    </location>
</feature>
<dbReference type="AlphaFoldDB" id="A0A9J6H911"/>
<protein>
    <submittedName>
        <fullName evidence="2">Uncharacterized protein</fullName>
    </submittedName>
</protein>
<organism evidence="2 3">
    <name type="scientific">Haemaphysalis longicornis</name>
    <name type="common">Bush tick</name>
    <dbReference type="NCBI Taxonomy" id="44386"/>
    <lineage>
        <taxon>Eukaryota</taxon>
        <taxon>Metazoa</taxon>
        <taxon>Ecdysozoa</taxon>
        <taxon>Arthropoda</taxon>
        <taxon>Chelicerata</taxon>
        <taxon>Arachnida</taxon>
        <taxon>Acari</taxon>
        <taxon>Parasitiformes</taxon>
        <taxon>Ixodida</taxon>
        <taxon>Ixodoidea</taxon>
        <taxon>Ixodidae</taxon>
        <taxon>Haemaphysalinae</taxon>
        <taxon>Haemaphysalis</taxon>
    </lineage>
</organism>
<gene>
    <name evidence="2" type="ORF">HPB48_025176</name>
</gene>
<feature type="compositionally biased region" description="Basic residues" evidence="1">
    <location>
        <begin position="95"/>
        <end position="105"/>
    </location>
</feature>
<dbReference type="Proteomes" id="UP000821853">
    <property type="component" value="Unassembled WGS sequence"/>
</dbReference>
<proteinExistence type="predicted"/>
<keyword evidence="3" id="KW-1185">Reference proteome</keyword>
<evidence type="ECO:0000256" key="1">
    <source>
        <dbReference type="SAM" id="MobiDB-lite"/>
    </source>
</evidence>
<feature type="compositionally biased region" description="Basic residues" evidence="1">
    <location>
        <begin position="138"/>
        <end position="148"/>
    </location>
</feature>
<name>A0A9J6H911_HAELO</name>
<sequence length="148" mass="16634">MQKEASERRSKKRSAKVHPSGPSGASPAGNENSKKERAAVEGEGERKKLKEARQARRRPVGCKRAWDPRCGGRGWGDKDRGTKMEEMGYYVYTGRKNRGRKKIKGNRTGASSMKSNERDKKETYTVSSSDKTTGGKKNQSRKKRTRAK</sequence>
<feature type="region of interest" description="Disordered" evidence="1">
    <location>
        <begin position="94"/>
        <end position="148"/>
    </location>
</feature>